<organism evidence="2 3">
    <name type="scientific">Mollisia scopiformis</name>
    <name type="common">Conifer needle endophyte fungus</name>
    <name type="synonym">Phialocephala scopiformis</name>
    <dbReference type="NCBI Taxonomy" id="149040"/>
    <lineage>
        <taxon>Eukaryota</taxon>
        <taxon>Fungi</taxon>
        <taxon>Dikarya</taxon>
        <taxon>Ascomycota</taxon>
        <taxon>Pezizomycotina</taxon>
        <taxon>Leotiomycetes</taxon>
        <taxon>Helotiales</taxon>
        <taxon>Mollisiaceae</taxon>
        <taxon>Mollisia</taxon>
    </lineage>
</organism>
<dbReference type="KEGG" id="psco:LY89DRAFT_713605"/>
<gene>
    <name evidence="2" type="ORF">LY89DRAFT_713605</name>
</gene>
<feature type="compositionally biased region" description="Basic and acidic residues" evidence="1">
    <location>
        <begin position="190"/>
        <end position="200"/>
    </location>
</feature>
<keyword evidence="3" id="KW-1185">Reference proteome</keyword>
<dbReference type="RefSeq" id="XP_018077422.1">
    <property type="nucleotide sequence ID" value="XM_018218065.1"/>
</dbReference>
<dbReference type="EMBL" id="KQ947405">
    <property type="protein sequence ID" value="KUJ23067.1"/>
    <property type="molecule type" value="Genomic_DNA"/>
</dbReference>
<feature type="region of interest" description="Disordered" evidence="1">
    <location>
        <begin position="170"/>
        <end position="200"/>
    </location>
</feature>
<proteinExistence type="predicted"/>
<dbReference type="InParanoid" id="A0A194XTP2"/>
<evidence type="ECO:0000256" key="1">
    <source>
        <dbReference type="SAM" id="MobiDB-lite"/>
    </source>
</evidence>
<dbReference type="GeneID" id="28827791"/>
<evidence type="ECO:0000313" key="3">
    <source>
        <dbReference type="Proteomes" id="UP000070700"/>
    </source>
</evidence>
<sequence>MSTLVPHMCSENSLNSLLEPIMCCSEEDCTYSFGPACESCTLILKIREQRRQNLSTDHHSNKHSPKFDVNATGQLFFDGTSNDTSTKAAEDFNADLDSEFQISETRSFDAELPSSASSNLQTFSYPYTDTTSTTQPNSTETSISQTLDPWLSTLFDHTLAGHISGTAFVGGAEEQNPTENACPLCSKPVGDPRDQHLLRL</sequence>
<dbReference type="Proteomes" id="UP000070700">
    <property type="component" value="Unassembled WGS sequence"/>
</dbReference>
<name>A0A194XTP2_MOLSC</name>
<evidence type="ECO:0000313" key="2">
    <source>
        <dbReference type="EMBL" id="KUJ23067.1"/>
    </source>
</evidence>
<reference evidence="2 3" key="1">
    <citation type="submission" date="2015-10" db="EMBL/GenBank/DDBJ databases">
        <title>Full genome of DAOMC 229536 Phialocephala scopiformis, a fungal endophyte of spruce producing the potent anti-insectan compound rugulosin.</title>
        <authorList>
            <consortium name="DOE Joint Genome Institute"/>
            <person name="Walker A.K."/>
            <person name="Frasz S.L."/>
            <person name="Seifert K.A."/>
            <person name="Miller J.D."/>
            <person name="Mondo S.J."/>
            <person name="Labutti K."/>
            <person name="Lipzen A."/>
            <person name="Dockter R."/>
            <person name="Kennedy M."/>
            <person name="Grigoriev I.V."/>
            <person name="Spatafora J.W."/>
        </authorList>
    </citation>
    <scope>NUCLEOTIDE SEQUENCE [LARGE SCALE GENOMIC DNA]</scope>
    <source>
        <strain evidence="2 3">CBS 120377</strain>
    </source>
</reference>
<accession>A0A194XTP2</accession>
<dbReference type="AlphaFoldDB" id="A0A194XTP2"/>
<protein>
    <submittedName>
        <fullName evidence="2">Uncharacterized protein</fullName>
    </submittedName>
</protein>
<dbReference type="OrthoDB" id="3541652at2759"/>